<dbReference type="EMBL" id="JACXST010000003">
    <property type="protein sequence ID" value="MBD9363188.1"/>
    <property type="molecule type" value="Genomic_DNA"/>
</dbReference>
<feature type="signal peptide" evidence="1">
    <location>
        <begin position="1"/>
        <end position="27"/>
    </location>
</feature>
<protein>
    <recommendedName>
        <fullName evidence="4">PEP-CTERM sorting domain-containing protein</fullName>
    </recommendedName>
</protein>
<keyword evidence="1" id="KW-0732">Signal</keyword>
<feature type="chain" id="PRO_5046501345" description="PEP-CTERM sorting domain-containing protein" evidence="1">
    <location>
        <begin position="28"/>
        <end position="211"/>
    </location>
</feature>
<reference evidence="2 3" key="1">
    <citation type="submission" date="2020-09" db="EMBL/GenBank/DDBJ databases">
        <title>Methylomonas albis sp. nov. and Methylomonas fluvii sp. nov.: Two cold-adapted methanotrophs from the River Elbe and an amended description of Methylovulum psychrotolerans strain Eb1.</title>
        <authorList>
            <person name="Bussmann I.K."/>
            <person name="Klings K.-W."/>
            <person name="Warnstedt J."/>
            <person name="Hoppert M."/>
            <person name="Saborowski A."/>
            <person name="Horn F."/>
            <person name="Liebner S."/>
        </authorList>
    </citation>
    <scope>NUCLEOTIDE SEQUENCE [LARGE SCALE GENOMIC DNA]</scope>
    <source>
        <strain evidence="2 3">EbB</strain>
    </source>
</reference>
<evidence type="ECO:0008006" key="4">
    <source>
        <dbReference type="Google" id="ProtNLM"/>
    </source>
</evidence>
<accession>A0ABR9DLI5</accession>
<evidence type="ECO:0000313" key="2">
    <source>
        <dbReference type="EMBL" id="MBD9363188.1"/>
    </source>
</evidence>
<dbReference type="RefSeq" id="WP_192395892.1">
    <property type="nucleotide sequence ID" value="NZ_CAJHIU010000003.1"/>
</dbReference>
<evidence type="ECO:0000256" key="1">
    <source>
        <dbReference type="SAM" id="SignalP"/>
    </source>
</evidence>
<proteinExistence type="predicted"/>
<comment type="caution">
    <text evidence="2">The sequence shown here is derived from an EMBL/GenBank/DDBJ whole genome shotgun (WGS) entry which is preliminary data.</text>
</comment>
<dbReference type="Proteomes" id="UP000641152">
    <property type="component" value="Unassembled WGS sequence"/>
</dbReference>
<organism evidence="2 3">
    <name type="scientific">Methylomonas fluvii</name>
    <dbReference type="NCBI Taxonomy" id="1854564"/>
    <lineage>
        <taxon>Bacteria</taxon>
        <taxon>Pseudomonadati</taxon>
        <taxon>Pseudomonadota</taxon>
        <taxon>Gammaproteobacteria</taxon>
        <taxon>Methylococcales</taxon>
        <taxon>Methylococcaceae</taxon>
        <taxon>Methylomonas</taxon>
    </lineage>
</organism>
<sequence length="211" mass="22272">MNKQLKQFFKTGLTALIPLCAAGNAHAAIVTFSLDYSGLAFGNAATAQGLISLDEQLIPNPGSAFLDFSNNDAIKAFTLTVSNATGGLGNGTFQMTDFDFATWDSAGETLDFSQQLIGQWTQGGGWGKSARWDGGAGEFNLYAKAGSYAPTSSGYFTLATNNDFLNGDLLKLVSFKPVSGSVQPVPLPAPIWLFGSAVGVFLSRKAVKKDY</sequence>
<gene>
    <name evidence="2" type="ORF">EBB_22435</name>
</gene>
<name>A0ABR9DLI5_9GAMM</name>
<keyword evidence="3" id="KW-1185">Reference proteome</keyword>
<evidence type="ECO:0000313" key="3">
    <source>
        <dbReference type="Proteomes" id="UP000641152"/>
    </source>
</evidence>